<evidence type="ECO:0000313" key="3">
    <source>
        <dbReference type="Proteomes" id="UP000241118"/>
    </source>
</evidence>
<dbReference type="PANTHER" id="PTHR43283">
    <property type="entry name" value="BETA-LACTAMASE-RELATED"/>
    <property type="match status" value="1"/>
</dbReference>
<proteinExistence type="predicted"/>
<dbReference type="AlphaFoldDB" id="A0A2P8IAR1"/>
<evidence type="ECO:0000313" key="2">
    <source>
        <dbReference type="EMBL" id="PSL55538.1"/>
    </source>
</evidence>
<dbReference type="Proteomes" id="UP000241118">
    <property type="component" value="Unassembled WGS sequence"/>
</dbReference>
<sequence length="280" mass="29131">MESLETLESLQAVSSWPVDTAATAVVDARGRVLGAHGPVDHRFPLASVTKLLTSYAVLVAVEEGAVEWDEPAGPEGSTVRHLIAHTSGLAFDSADVQAAPGTKRIYSNTGFQVLADHVEAASGIPFARYLAEAVFEPLGMTSSELTGSAGAGAESTVSDLVRFAAEVQAPKLVSAGLVAEATTVAFPGLRGVLPGFGLQKDNDWGLGFEIRAGKSPHWTGAASSPRTFGHFGQSGTFLWVDPEAGVACVALTDRRFGEWAVAAWPAFTDGVLAELGRARG</sequence>
<dbReference type="OrthoDB" id="3336932at2"/>
<protein>
    <submittedName>
        <fullName evidence="2">CubicO group peptidase (Beta-lactamase class C family)</fullName>
    </submittedName>
</protein>
<dbReference type="InterPro" id="IPR050789">
    <property type="entry name" value="Diverse_Enzym_Activities"/>
</dbReference>
<evidence type="ECO:0000259" key="1">
    <source>
        <dbReference type="Pfam" id="PF00144"/>
    </source>
</evidence>
<comment type="caution">
    <text evidence="2">The sequence shown here is derived from an EMBL/GenBank/DDBJ whole genome shotgun (WGS) entry which is preliminary data.</text>
</comment>
<name>A0A2P8IAR1_SACCR</name>
<feature type="domain" description="Beta-lactamase-related" evidence="1">
    <location>
        <begin position="23"/>
        <end position="259"/>
    </location>
</feature>
<dbReference type="PANTHER" id="PTHR43283:SF15">
    <property type="entry name" value="CONSERVED PROTEIN"/>
    <property type="match status" value="1"/>
</dbReference>
<dbReference type="SUPFAM" id="SSF56601">
    <property type="entry name" value="beta-lactamase/transpeptidase-like"/>
    <property type="match status" value="1"/>
</dbReference>
<reference evidence="2 3" key="1">
    <citation type="submission" date="2018-03" db="EMBL/GenBank/DDBJ databases">
        <title>Genomic Encyclopedia of Type Strains, Phase III (KMG-III): the genomes of soil and plant-associated and newly described type strains.</title>
        <authorList>
            <person name="Whitman W."/>
        </authorList>
    </citation>
    <scope>NUCLEOTIDE SEQUENCE [LARGE SCALE GENOMIC DNA]</scope>
    <source>
        <strain evidence="2 3">CGMCC 4.7097</strain>
    </source>
</reference>
<keyword evidence="3" id="KW-1185">Reference proteome</keyword>
<gene>
    <name evidence="2" type="ORF">B0I31_105504</name>
</gene>
<dbReference type="RefSeq" id="WP_106616386.1">
    <property type="nucleotide sequence ID" value="NZ_PYAX01000005.1"/>
</dbReference>
<organism evidence="2 3">
    <name type="scientific">Saccharothrix carnea</name>
    <dbReference type="NCBI Taxonomy" id="1280637"/>
    <lineage>
        <taxon>Bacteria</taxon>
        <taxon>Bacillati</taxon>
        <taxon>Actinomycetota</taxon>
        <taxon>Actinomycetes</taxon>
        <taxon>Pseudonocardiales</taxon>
        <taxon>Pseudonocardiaceae</taxon>
        <taxon>Saccharothrix</taxon>
    </lineage>
</organism>
<dbReference type="InterPro" id="IPR012338">
    <property type="entry name" value="Beta-lactam/transpept-like"/>
</dbReference>
<dbReference type="Pfam" id="PF00144">
    <property type="entry name" value="Beta-lactamase"/>
    <property type="match status" value="1"/>
</dbReference>
<accession>A0A2P8IAR1</accession>
<dbReference type="EMBL" id="PYAX01000005">
    <property type="protein sequence ID" value="PSL55538.1"/>
    <property type="molecule type" value="Genomic_DNA"/>
</dbReference>
<dbReference type="InterPro" id="IPR001466">
    <property type="entry name" value="Beta-lactam-related"/>
</dbReference>
<dbReference type="Gene3D" id="3.40.710.10">
    <property type="entry name" value="DD-peptidase/beta-lactamase superfamily"/>
    <property type="match status" value="1"/>
</dbReference>